<evidence type="ECO:0000313" key="2">
    <source>
        <dbReference type="EMBL" id="CAP97860.1"/>
    </source>
</evidence>
<proteinExistence type="predicted"/>
<feature type="region of interest" description="Disordered" evidence="1">
    <location>
        <begin position="87"/>
        <end position="134"/>
    </location>
</feature>
<organism evidence="2 3">
    <name type="scientific">Penicillium rubens (strain ATCC 28089 / DSM 1075 / NRRL 1951 / Wisconsin 54-1255)</name>
    <name type="common">Penicillium chrysogenum</name>
    <dbReference type="NCBI Taxonomy" id="500485"/>
    <lineage>
        <taxon>Eukaryota</taxon>
        <taxon>Fungi</taxon>
        <taxon>Dikarya</taxon>
        <taxon>Ascomycota</taxon>
        <taxon>Pezizomycotina</taxon>
        <taxon>Eurotiomycetes</taxon>
        <taxon>Eurotiomycetidae</taxon>
        <taxon>Eurotiales</taxon>
        <taxon>Aspergillaceae</taxon>
        <taxon>Penicillium</taxon>
        <taxon>Penicillium chrysogenum species complex</taxon>
    </lineage>
</organism>
<gene>
    <name evidence="2" type="ORF">Pc22g05720</name>
    <name evidence="2" type="ORF">PCH_Pc22g05720</name>
</gene>
<protein>
    <submittedName>
        <fullName evidence="2">Uncharacterized protein</fullName>
    </submittedName>
</protein>
<reference evidence="2 3" key="1">
    <citation type="journal article" date="2008" name="Nat. Biotechnol.">
        <title>Genome sequencing and analysis of the filamentous fungus Penicillium chrysogenum.</title>
        <authorList>
            <person name="van den Berg M.A."/>
            <person name="Albang R."/>
            <person name="Albermann K."/>
            <person name="Badger J.H."/>
            <person name="Daran J.-M."/>
            <person name="Driessen A.J.M."/>
            <person name="Garcia-Estrada C."/>
            <person name="Fedorova N.D."/>
            <person name="Harris D.M."/>
            <person name="Heijne W.H.M."/>
            <person name="Joardar V.S."/>
            <person name="Kiel J.A.K.W."/>
            <person name="Kovalchuk A."/>
            <person name="Martin J.F."/>
            <person name="Nierman W.C."/>
            <person name="Nijland J.G."/>
            <person name="Pronk J.T."/>
            <person name="Roubos J.A."/>
            <person name="van der Klei I.J."/>
            <person name="van Peij N.N.M.E."/>
            <person name="Veenhuis M."/>
            <person name="von Doehren H."/>
            <person name="Wagner C."/>
            <person name="Wortman J.R."/>
            <person name="Bovenberg R.A.L."/>
        </authorList>
    </citation>
    <scope>NUCLEOTIDE SEQUENCE [LARGE SCALE GENOMIC DNA]</scope>
    <source>
        <strain evidence="3">ATCC 28089 / DSM 1075 / NRRL 1951 / Wisconsin 54-1255</strain>
    </source>
</reference>
<feature type="region of interest" description="Disordered" evidence="1">
    <location>
        <begin position="142"/>
        <end position="161"/>
    </location>
</feature>
<name>B6HV61_PENRW</name>
<dbReference type="VEuPathDB" id="FungiDB:PCH_Pc22g05720"/>
<accession>B6HV61</accession>
<dbReference type="AlphaFoldDB" id="B6HV61"/>
<evidence type="ECO:0000313" key="3">
    <source>
        <dbReference type="Proteomes" id="UP000000724"/>
    </source>
</evidence>
<dbReference type="HOGENOM" id="CLU_1644273_0_0_1"/>
<dbReference type="EMBL" id="AM920437">
    <property type="protein sequence ID" value="CAP97860.1"/>
    <property type="molecule type" value="Genomic_DNA"/>
</dbReference>
<dbReference type="Proteomes" id="UP000000724">
    <property type="component" value="Contig Pc00c22"/>
</dbReference>
<keyword evidence="3" id="KW-1185">Reference proteome</keyword>
<feature type="compositionally biased region" description="Low complexity" evidence="1">
    <location>
        <begin position="89"/>
        <end position="134"/>
    </location>
</feature>
<sequence>MTKASPAYLSRTTHVNGEEGSCTLYKSSPILHCTTCISGDLDVFNIIRGRTVGCIGTNITSQTALPSLSFLPYTASATLDTLTKVAHGSSSSASSSSLSSSSSPSSSSSSPSFSWSSSSSVSSSFSLSSSPSLSSCFKDTPFMASSTSSTLDFRVTKPPLI</sequence>
<evidence type="ECO:0000256" key="1">
    <source>
        <dbReference type="SAM" id="MobiDB-lite"/>
    </source>
</evidence>